<protein>
    <recommendedName>
        <fullName evidence="3">DUF5640 domain-containing protein</fullName>
    </recommendedName>
</protein>
<gene>
    <name evidence="1" type="ORF">J6I44_16640</name>
</gene>
<proteinExistence type="predicted"/>
<reference evidence="1 2" key="1">
    <citation type="submission" date="2021-03" db="EMBL/GenBank/DDBJ databases">
        <title>Aliifodinibius sp. nov., a new bacterium isolated from saline soil.</title>
        <authorList>
            <person name="Galisteo C."/>
            <person name="De La Haba R."/>
            <person name="Sanchez-Porro C."/>
            <person name="Ventosa A."/>
        </authorList>
    </citation>
    <scope>NUCLEOTIDE SEQUENCE [LARGE SCALE GENOMIC DNA]</scope>
    <source>
        <strain evidence="1 2">1BSP15-2V2</strain>
    </source>
</reference>
<evidence type="ECO:0008006" key="3">
    <source>
        <dbReference type="Google" id="ProtNLM"/>
    </source>
</evidence>
<dbReference type="EMBL" id="JAGGJA010000013">
    <property type="protein sequence ID" value="MCW9708492.1"/>
    <property type="molecule type" value="Genomic_DNA"/>
</dbReference>
<accession>A0ABT3PRK3</accession>
<sequence length="106" mass="11607">MKRLFGIFAVLLVFTAFTGINPGIDGTWIAQMDSPNGQVEITYNFNVEGDTLTGNVVGGMGEVEILNGEVEGNKFSFDTKFNGTTISHQCELKEDDKIAMEFTFEG</sequence>
<evidence type="ECO:0000313" key="2">
    <source>
        <dbReference type="Proteomes" id="UP001207918"/>
    </source>
</evidence>
<organism evidence="1 2">
    <name type="scientific">Fodinibius salsisoli</name>
    <dbReference type="NCBI Taxonomy" id="2820877"/>
    <lineage>
        <taxon>Bacteria</taxon>
        <taxon>Pseudomonadati</taxon>
        <taxon>Balneolota</taxon>
        <taxon>Balneolia</taxon>
        <taxon>Balneolales</taxon>
        <taxon>Balneolaceae</taxon>
        <taxon>Fodinibius</taxon>
    </lineage>
</organism>
<keyword evidence="2" id="KW-1185">Reference proteome</keyword>
<dbReference type="Proteomes" id="UP001207918">
    <property type="component" value="Unassembled WGS sequence"/>
</dbReference>
<evidence type="ECO:0000313" key="1">
    <source>
        <dbReference type="EMBL" id="MCW9708492.1"/>
    </source>
</evidence>
<dbReference type="RefSeq" id="WP_265767276.1">
    <property type="nucleotide sequence ID" value="NZ_JAGGJA010000013.1"/>
</dbReference>
<comment type="caution">
    <text evidence="1">The sequence shown here is derived from an EMBL/GenBank/DDBJ whole genome shotgun (WGS) entry which is preliminary data.</text>
</comment>
<name>A0ABT3PRK3_9BACT</name>